<organism evidence="1 2">
    <name type="scientific">Rotaria sordida</name>
    <dbReference type="NCBI Taxonomy" id="392033"/>
    <lineage>
        <taxon>Eukaryota</taxon>
        <taxon>Metazoa</taxon>
        <taxon>Spiralia</taxon>
        <taxon>Gnathifera</taxon>
        <taxon>Rotifera</taxon>
        <taxon>Eurotatoria</taxon>
        <taxon>Bdelloidea</taxon>
        <taxon>Philodinida</taxon>
        <taxon>Philodinidae</taxon>
        <taxon>Rotaria</taxon>
    </lineage>
</organism>
<accession>A0A820G7E4</accession>
<evidence type="ECO:0000313" key="2">
    <source>
        <dbReference type="Proteomes" id="UP000663836"/>
    </source>
</evidence>
<proteinExistence type="predicted"/>
<reference evidence="1" key="1">
    <citation type="submission" date="2021-02" db="EMBL/GenBank/DDBJ databases">
        <authorList>
            <person name="Nowell W R."/>
        </authorList>
    </citation>
    <scope>NUCLEOTIDE SEQUENCE</scope>
</reference>
<sequence length="33" mass="3744">MTQSVDEIKTEKINFTGTRTFDSINPALKTPIF</sequence>
<protein>
    <submittedName>
        <fullName evidence="1">Uncharacterized protein</fullName>
    </submittedName>
</protein>
<dbReference type="EMBL" id="CAJOBD010027380">
    <property type="protein sequence ID" value="CAF4271502.1"/>
    <property type="molecule type" value="Genomic_DNA"/>
</dbReference>
<feature type="non-terminal residue" evidence="1">
    <location>
        <position position="33"/>
    </location>
</feature>
<evidence type="ECO:0000313" key="1">
    <source>
        <dbReference type="EMBL" id="CAF4271502.1"/>
    </source>
</evidence>
<name>A0A820G7E4_9BILA</name>
<dbReference type="AlphaFoldDB" id="A0A820G7E4"/>
<dbReference type="Proteomes" id="UP000663836">
    <property type="component" value="Unassembled WGS sequence"/>
</dbReference>
<gene>
    <name evidence="1" type="ORF">JBS370_LOCUS39451</name>
</gene>
<comment type="caution">
    <text evidence="1">The sequence shown here is derived from an EMBL/GenBank/DDBJ whole genome shotgun (WGS) entry which is preliminary data.</text>
</comment>